<accession>A0AAV2MAJ5</accession>
<sequence>MLLQSSLNEQEGAQGEGLEREETAQGVAVVDVDGRGGVGEMGTRRNKCTLQDHFVKVTAGTATSAKRETEATSLGEEGWNDKAEP</sequence>
<evidence type="ECO:0000313" key="3">
    <source>
        <dbReference type="Proteomes" id="UP001497482"/>
    </source>
</evidence>
<dbReference type="EMBL" id="OZ035829">
    <property type="protein sequence ID" value="CAL1610410.1"/>
    <property type="molecule type" value="Genomic_DNA"/>
</dbReference>
<keyword evidence="3" id="KW-1185">Reference proteome</keyword>
<name>A0AAV2MAJ5_KNICA</name>
<feature type="compositionally biased region" description="Polar residues" evidence="1">
    <location>
        <begin position="1"/>
        <end position="11"/>
    </location>
</feature>
<reference evidence="2 3" key="1">
    <citation type="submission" date="2024-04" db="EMBL/GenBank/DDBJ databases">
        <authorList>
            <person name="Waldvogel A.-M."/>
            <person name="Schoenle A."/>
        </authorList>
    </citation>
    <scope>NUCLEOTIDE SEQUENCE [LARGE SCALE GENOMIC DNA]</scope>
</reference>
<feature type="region of interest" description="Disordered" evidence="1">
    <location>
        <begin position="1"/>
        <end position="44"/>
    </location>
</feature>
<organism evidence="2 3">
    <name type="scientific">Knipowitschia caucasica</name>
    <name type="common">Caucasian dwarf goby</name>
    <name type="synonym">Pomatoschistus caucasicus</name>
    <dbReference type="NCBI Taxonomy" id="637954"/>
    <lineage>
        <taxon>Eukaryota</taxon>
        <taxon>Metazoa</taxon>
        <taxon>Chordata</taxon>
        <taxon>Craniata</taxon>
        <taxon>Vertebrata</taxon>
        <taxon>Euteleostomi</taxon>
        <taxon>Actinopterygii</taxon>
        <taxon>Neopterygii</taxon>
        <taxon>Teleostei</taxon>
        <taxon>Neoteleostei</taxon>
        <taxon>Acanthomorphata</taxon>
        <taxon>Gobiaria</taxon>
        <taxon>Gobiiformes</taxon>
        <taxon>Gobioidei</taxon>
        <taxon>Gobiidae</taxon>
        <taxon>Gobiinae</taxon>
        <taxon>Knipowitschia</taxon>
    </lineage>
</organism>
<feature type="region of interest" description="Disordered" evidence="1">
    <location>
        <begin position="60"/>
        <end position="85"/>
    </location>
</feature>
<proteinExistence type="predicted"/>
<dbReference type="AlphaFoldDB" id="A0AAV2MAJ5"/>
<dbReference type="Proteomes" id="UP001497482">
    <property type="component" value="Chromosome 7"/>
</dbReference>
<protein>
    <submittedName>
        <fullName evidence="2">Uncharacterized protein</fullName>
    </submittedName>
</protein>
<evidence type="ECO:0000256" key="1">
    <source>
        <dbReference type="SAM" id="MobiDB-lite"/>
    </source>
</evidence>
<gene>
    <name evidence="2" type="ORF">KC01_LOCUS37032</name>
</gene>
<evidence type="ECO:0000313" key="2">
    <source>
        <dbReference type="EMBL" id="CAL1610410.1"/>
    </source>
</evidence>